<dbReference type="AlphaFoldDB" id="A0AA40B765"/>
<reference evidence="2" key="1">
    <citation type="submission" date="2023-06" db="EMBL/GenBank/DDBJ databases">
        <title>Genome-scale phylogeny and comparative genomics of the fungal order Sordariales.</title>
        <authorList>
            <consortium name="Lawrence Berkeley National Laboratory"/>
            <person name="Hensen N."/>
            <person name="Bonometti L."/>
            <person name="Westerberg I."/>
            <person name="Brannstrom I.O."/>
            <person name="Guillou S."/>
            <person name="Cros-Aarteil S."/>
            <person name="Calhoun S."/>
            <person name="Haridas S."/>
            <person name="Kuo A."/>
            <person name="Mondo S."/>
            <person name="Pangilinan J."/>
            <person name="Riley R."/>
            <person name="Labutti K."/>
            <person name="Andreopoulos B."/>
            <person name="Lipzen A."/>
            <person name="Chen C."/>
            <person name="Yanf M."/>
            <person name="Daum C."/>
            <person name="Ng V."/>
            <person name="Clum A."/>
            <person name="Steindorff A."/>
            <person name="Ohm R."/>
            <person name="Martin F."/>
            <person name="Silar P."/>
            <person name="Natvig D."/>
            <person name="Lalanne C."/>
            <person name="Gautier V."/>
            <person name="Ament-Velasquez S.L."/>
            <person name="Kruys A."/>
            <person name="Hutchinson M.I."/>
            <person name="Powell A.J."/>
            <person name="Barry K."/>
            <person name="Miller A.N."/>
            <person name="Grigoriev I.V."/>
            <person name="Debuchy R."/>
            <person name="Gladieux P."/>
            <person name="Thoren M.H."/>
            <person name="Johannesson H."/>
        </authorList>
    </citation>
    <scope>NUCLEOTIDE SEQUENCE</scope>
    <source>
        <strain evidence="2">CBS 540.89</strain>
    </source>
</reference>
<feature type="region of interest" description="Disordered" evidence="1">
    <location>
        <begin position="165"/>
        <end position="202"/>
    </location>
</feature>
<evidence type="ECO:0000256" key="1">
    <source>
        <dbReference type="SAM" id="MobiDB-lite"/>
    </source>
</evidence>
<gene>
    <name evidence="2" type="ORF">B0T21DRAFT_385091</name>
</gene>
<organism evidence="2 3">
    <name type="scientific">Apiosordaria backusii</name>
    <dbReference type="NCBI Taxonomy" id="314023"/>
    <lineage>
        <taxon>Eukaryota</taxon>
        <taxon>Fungi</taxon>
        <taxon>Dikarya</taxon>
        <taxon>Ascomycota</taxon>
        <taxon>Pezizomycotina</taxon>
        <taxon>Sordariomycetes</taxon>
        <taxon>Sordariomycetidae</taxon>
        <taxon>Sordariales</taxon>
        <taxon>Lasiosphaeriaceae</taxon>
        <taxon>Apiosordaria</taxon>
    </lineage>
</organism>
<keyword evidence="3" id="KW-1185">Reference proteome</keyword>
<feature type="compositionally biased region" description="Polar residues" evidence="1">
    <location>
        <begin position="103"/>
        <end position="125"/>
    </location>
</feature>
<evidence type="ECO:0000313" key="3">
    <source>
        <dbReference type="Proteomes" id="UP001172159"/>
    </source>
</evidence>
<name>A0AA40B765_9PEZI</name>
<dbReference type="Proteomes" id="UP001172159">
    <property type="component" value="Unassembled WGS sequence"/>
</dbReference>
<proteinExistence type="predicted"/>
<feature type="region of interest" description="Disordered" evidence="1">
    <location>
        <begin position="15"/>
        <end position="52"/>
    </location>
</feature>
<protein>
    <submittedName>
        <fullName evidence="2">Uncharacterized protein</fullName>
    </submittedName>
</protein>
<feature type="compositionally biased region" description="Low complexity" evidence="1">
    <location>
        <begin position="30"/>
        <end position="44"/>
    </location>
</feature>
<comment type="caution">
    <text evidence="2">The sequence shown here is derived from an EMBL/GenBank/DDBJ whole genome shotgun (WGS) entry which is preliminary data.</text>
</comment>
<accession>A0AA40B765</accession>
<dbReference type="EMBL" id="JAUKTV010000009">
    <property type="protein sequence ID" value="KAK0728950.1"/>
    <property type="molecule type" value="Genomic_DNA"/>
</dbReference>
<sequence length="406" mass="44293">MVGNNPRQGSYLVLTNSQALRPDPPERTLTHVSTSTSTAESHTSLDMNVPDEPTRRGLWLLGTLSSAPMPLSAATPPPELEHEPDSQTMTGIGCHFPHMLPSRPSSLTVGSESNTDAPSTPSQIPDVSGDNDLEEAHRPNEDFLETPRAVTSFQVPPALAVPINGTRIGGQMPPLTPDPTPVRKTLKRAPSPPSAPRPKRARHAAVVNSEDEGYSEAQSLQPATGQSLQQIQQLTIDLAGSTGIAASLRDNVASESETNTQAELQLGSTRPHSAMPQGFSVNPAFSLAIEWFSEDEIIEQLSVLLSAYRTFHLEPDEAEEPRARDPEAARVAQQTFEAIFENQLSSAEDKEFLLQEEEEDVLNVFAAWIREMKISSDKCCEAFENMTECVRRFADLSAAPFIRRLV</sequence>
<evidence type="ECO:0000313" key="2">
    <source>
        <dbReference type="EMBL" id="KAK0728950.1"/>
    </source>
</evidence>
<feature type="region of interest" description="Disordered" evidence="1">
    <location>
        <begin position="96"/>
        <end position="135"/>
    </location>
</feature>